<keyword evidence="3" id="KW-1185">Reference proteome</keyword>
<reference evidence="2" key="1">
    <citation type="submission" date="2023-03" db="EMBL/GenBank/DDBJ databases">
        <title>MT1 and MT2 Draft Genomes of Novel Species.</title>
        <authorList>
            <person name="Venkateswaran K."/>
        </authorList>
    </citation>
    <scope>NUCLEOTIDE SEQUENCE</scope>
    <source>
        <strain evidence="2">F6_3S_P_2</strain>
    </source>
</reference>
<dbReference type="Gene3D" id="1.10.260.40">
    <property type="entry name" value="lambda repressor-like DNA-binding domains"/>
    <property type="match status" value="1"/>
</dbReference>
<evidence type="ECO:0000313" key="3">
    <source>
        <dbReference type="Proteomes" id="UP001175097"/>
    </source>
</evidence>
<dbReference type="InterPro" id="IPR010982">
    <property type="entry name" value="Lambda_DNA-bd_dom_sf"/>
</dbReference>
<dbReference type="CDD" id="cd00093">
    <property type="entry name" value="HTH_XRE"/>
    <property type="match status" value="1"/>
</dbReference>
<proteinExistence type="predicted"/>
<organism evidence="2 3">
    <name type="scientific">Sporosarcina highlanderae</name>
    <dbReference type="NCBI Taxonomy" id="3035916"/>
    <lineage>
        <taxon>Bacteria</taxon>
        <taxon>Bacillati</taxon>
        <taxon>Bacillota</taxon>
        <taxon>Bacilli</taxon>
        <taxon>Bacillales</taxon>
        <taxon>Caryophanaceae</taxon>
        <taxon>Sporosarcina</taxon>
    </lineage>
</organism>
<dbReference type="RefSeq" id="WP_301245780.1">
    <property type="nucleotide sequence ID" value="NZ_JAROCC010000020.1"/>
</dbReference>
<dbReference type="SMART" id="SM00530">
    <property type="entry name" value="HTH_XRE"/>
    <property type="match status" value="1"/>
</dbReference>
<gene>
    <name evidence="2" type="ORF">P5G49_17015</name>
</gene>
<accession>A0ABT8JX73</accession>
<comment type="caution">
    <text evidence="2">The sequence shown here is derived from an EMBL/GenBank/DDBJ whole genome shotgun (WGS) entry which is preliminary data.</text>
</comment>
<dbReference type="EMBL" id="JAROCC010000020">
    <property type="protein sequence ID" value="MDN4609166.1"/>
    <property type="molecule type" value="Genomic_DNA"/>
</dbReference>
<dbReference type="InterPro" id="IPR001387">
    <property type="entry name" value="Cro/C1-type_HTH"/>
</dbReference>
<evidence type="ECO:0000259" key="1">
    <source>
        <dbReference type="PROSITE" id="PS50943"/>
    </source>
</evidence>
<evidence type="ECO:0000313" key="2">
    <source>
        <dbReference type="EMBL" id="MDN4609166.1"/>
    </source>
</evidence>
<dbReference type="Proteomes" id="UP001175097">
    <property type="component" value="Unassembled WGS sequence"/>
</dbReference>
<feature type="domain" description="HTH cro/C1-type" evidence="1">
    <location>
        <begin position="10"/>
        <end position="64"/>
    </location>
</feature>
<dbReference type="PROSITE" id="PS50943">
    <property type="entry name" value="HTH_CROC1"/>
    <property type="match status" value="1"/>
</dbReference>
<protein>
    <submittedName>
        <fullName evidence="2">Helix-turn-helix transcriptional regulator</fullName>
    </submittedName>
</protein>
<dbReference type="SUPFAM" id="SSF47413">
    <property type="entry name" value="lambda repressor-like DNA-binding domains"/>
    <property type="match status" value="1"/>
</dbReference>
<sequence>MAYKVGKCLLQDLLDLRGMDQTQLALKMGRKPQQINKYITNRQRMSLEVAKNIASLLHCQMEDLYEWIEVGDNE</sequence>
<dbReference type="Pfam" id="PF13443">
    <property type="entry name" value="HTH_26"/>
    <property type="match status" value="1"/>
</dbReference>
<name>A0ABT8JX73_9BACL</name>